<dbReference type="EC" id="3.4.-.-" evidence="3"/>
<feature type="transmembrane region" description="Helical" evidence="1">
    <location>
        <begin position="12"/>
        <end position="30"/>
    </location>
</feature>
<comment type="caution">
    <text evidence="3">The sequence shown here is derived from an EMBL/GenBank/DDBJ whole genome shotgun (WGS) entry which is preliminary data.</text>
</comment>
<organism evidence="3 4">
    <name type="scientific">Gemmata algarum</name>
    <dbReference type="NCBI Taxonomy" id="2975278"/>
    <lineage>
        <taxon>Bacteria</taxon>
        <taxon>Pseudomonadati</taxon>
        <taxon>Planctomycetota</taxon>
        <taxon>Planctomycetia</taxon>
        <taxon>Gemmatales</taxon>
        <taxon>Gemmataceae</taxon>
        <taxon>Gemmata</taxon>
    </lineage>
</organism>
<evidence type="ECO:0000256" key="1">
    <source>
        <dbReference type="SAM" id="Phobius"/>
    </source>
</evidence>
<keyword evidence="1" id="KW-0812">Transmembrane</keyword>
<keyword evidence="1" id="KW-1133">Transmembrane helix</keyword>
<reference evidence="4" key="1">
    <citation type="journal article" date="2023" name="Mar. Drugs">
        <title>Gemmata algarum, a Novel Planctomycete Isolated from an Algal Mat, Displays Antimicrobial Activity.</title>
        <authorList>
            <person name="Kumar G."/>
            <person name="Kallscheuer N."/>
            <person name="Kashif M."/>
            <person name="Ahamad S."/>
            <person name="Jagadeeshwari U."/>
            <person name="Pannikurungottu S."/>
            <person name="Haufschild T."/>
            <person name="Kabuu M."/>
            <person name="Sasikala C."/>
            <person name="Jogler C."/>
            <person name="Ramana C."/>
        </authorList>
    </citation>
    <scope>NUCLEOTIDE SEQUENCE [LARGE SCALE GENOMIC DNA]</scope>
    <source>
        <strain evidence="4">JC673</strain>
    </source>
</reference>
<sequence>MKSYLAATRHPWVCFLFLLPLIAAYEGGLYRIGGDQAARLRNGADAWLRWVLELFGAGHVLVAPLIVLGLLLLWSWWRWSDRPEDPLTALFGMAFESVLFAVVLWQFSRNFGPIIDGLGIKLQLTFQTAPAAQILTFIGAGIYEEVLFRLGLFGGLVLLLRVVGLPGVAALPLAAFAAALAFAAAHHVGPYGEPMRADYFVFRTIAGLFFTSLFVFRGFGIAVGAHAGYDILVGVVVS</sequence>
<protein>
    <submittedName>
        <fullName evidence="3">CPBP family glutamic-type intramembrane protease</fullName>
        <ecNumber evidence="3">3.4.-.-</ecNumber>
    </submittedName>
</protein>
<keyword evidence="3" id="KW-0378">Hydrolase</keyword>
<proteinExistence type="predicted"/>
<dbReference type="GO" id="GO:0008233">
    <property type="term" value="F:peptidase activity"/>
    <property type="evidence" value="ECO:0007669"/>
    <property type="project" value="UniProtKB-KW"/>
</dbReference>
<accession>A0ABU5F3U0</accession>
<evidence type="ECO:0000313" key="4">
    <source>
        <dbReference type="Proteomes" id="UP001272242"/>
    </source>
</evidence>
<dbReference type="Proteomes" id="UP001272242">
    <property type="component" value="Unassembled WGS sequence"/>
</dbReference>
<dbReference type="InterPro" id="IPR003675">
    <property type="entry name" value="Rce1/LyrA-like_dom"/>
</dbReference>
<feature type="transmembrane region" description="Helical" evidence="1">
    <location>
        <begin position="169"/>
        <end position="188"/>
    </location>
</feature>
<dbReference type="GO" id="GO:0006508">
    <property type="term" value="P:proteolysis"/>
    <property type="evidence" value="ECO:0007669"/>
    <property type="project" value="UniProtKB-KW"/>
</dbReference>
<feature type="transmembrane region" description="Helical" evidence="1">
    <location>
        <begin position="89"/>
        <end position="108"/>
    </location>
</feature>
<feature type="domain" description="CAAX prenyl protease 2/Lysostaphin resistance protein A-like" evidence="2">
    <location>
        <begin position="132"/>
        <end position="231"/>
    </location>
</feature>
<dbReference type="EMBL" id="JAXBLV010000204">
    <property type="protein sequence ID" value="MDY3561995.1"/>
    <property type="molecule type" value="Genomic_DNA"/>
</dbReference>
<evidence type="ECO:0000259" key="2">
    <source>
        <dbReference type="Pfam" id="PF02517"/>
    </source>
</evidence>
<keyword evidence="4" id="KW-1185">Reference proteome</keyword>
<evidence type="ECO:0000313" key="3">
    <source>
        <dbReference type="EMBL" id="MDY3561995.1"/>
    </source>
</evidence>
<keyword evidence="1" id="KW-0472">Membrane</keyword>
<gene>
    <name evidence="3" type="ORF">R5W23_003426</name>
</gene>
<feature type="transmembrane region" description="Helical" evidence="1">
    <location>
        <begin position="50"/>
        <end position="77"/>
    </location>
</feature>
<name>A0ABU5F3U0_9BACT</name>
<dbReference type="RefSeq" id="WP_320688328.1">
    <property type="nucleotide sequence ID" value="NZ_JAXBLV010000204.1"/>
</dbReference>
<feature type="transmembrane region" description="Helical" evidence="1">
    <location>
        <begin position="200"/>
        <end position="223"/>
    </location>
</feature>
<keyword evidence="3" id="KW-0645">Protease</keyword>
<dbReference type="Pfam" id="PF02517">
    <property type="entry name" value="Rce1-like"/>
    <property type="match status" value="1"/>
</dbReference>